<reference evidence="2 3" key="1">
    <citation type="submission" date="2016-02" db="EMBL/GenBank/DDBJ databases">
        <authorList>
            <person name="Wen L."/>
            <person name="He K."/>
            <person name="Yang H."/>
        </authorList>
    </citation>
    <scope>NUCLEOTIDE SEQUENCE [LARGE SCALE GENOMIC DNA]</scope>
    <source>
        <strain evidence="2 3">KLE1704</strain>
    </source>
</reference>
<accession>A0A139LQG5</accession>
<protein>
    <recommendedName>
        <fullName evidence="4">DUF4302 domain-containing protein</fullName>
    </recommendedName>
</protein>
<sequence>MKKYIYLFFLTFSFLFVACSPEAEDIFGENAATRIEERLAADKAVLVGAQNGWLMEYYPASGQIYGGYNVLAFFGEDGKVTVSADITGDATSKATSTYRMKEQAGPTLSFDTYNEIFHIFSDPKNDLGIGTAGKGMEGDYEFTIMEATAEKVVLKGKKTGNKIIMTPFNESWEDYLNSIIEMDGKISRLAQFTYTDGDFTASVKQSYRTFIVTYQENGEDKNVTVPYIMTPTGLRFMTALELNGKKIETLEFEDVGDDGQLVSGEVVLTPKFPLAYFLINGEWFFSYKNMGELGQLYWAAVKRQALDPNGINLNMAFLTPYSSSQMAFYWMCEGFNDGYLFFNVTTLGDNQVKIVFALSGNQVGIDFYQQLGWNLMIYPFSKGTTGVTFNLSADDEKNPSVITMTDTSDPSNVIKVFKEAISDPFDN</sequence>
<dbReference type="PROSITE" id="PS51257">
    <property type="entry name" value="PROKAR_LIPOPROTEIN"/>
    <property type="match status" value="1"/>
</dbReference>
<evidence type="ECO:0000313" key="3">
    <source>
        <dbReference type="Proteomes" id="UP000070319"/>
    </source>
</evidence>
<evidence type="ECO:0000313" key="2">
    <source>
        <dbReference type="EMBL" id="KXT53690.1"/>
    </source>
</evidence>
<dbReference type="InterPro" id="IPR025396">
    <property type="entry name" value="DUF4302"/>
</dbReference>
<keyword evidence="1" id="KW-0732">Signal</keyword>
<organism evidence="2">
    <name type="scientific">Bacteroides intestinalis</name>
    <dbReference type="NCBI Taxonomy" id="329854"/>
    <lineage>
        <taxon>Bacteria</taxon>
        <taxon>Pseudomonadati</taxon>
        <taxon>Bacteroidota</taxon>
        <taxon>Bacteroidia</taxon>
        <taxon>Bacteroidales</taxon>
        <taxon>Bacteroidaceae</taxon>
        <taxon>Bacteroides</taxon>
    </lineage>
</organism>
<dbReference type="AlphaFoldDB" id="A0A139LQG5"/>
<comment type="caution">
    <text evidence="2">The sequence shown here is derived from an EMBL/GenBank/DDBJ whole genome shotgun (WGS) entry which is preliminary data.</text>
</comment>
<dbReference type="Pfam" id="PF14135">
    <property type="entry name" value="DUF4302"/>
    <property type="match status" value="1"/>
</dbReference>
<name>A0A139LQG5_9BACE</name>
<proteinExistence type="predicted"/>
<dbReference type="EMBL" id="LTDF01000053">
    <property type="protein sequence ID" value="KXT53690.1"/>
    <property type="molecule type" value="Genomic_DNA"/>
</dbReference>
<evidence type="ECO:0000256" key="1">
    <source>
        <dbReference type="SAM" id="SignalP"/>
    </source>
</evidence>
<feature type="chain" id="PRO_5007487447" description="DUF4302 domain-containing protein" evidence="1">
    <location>
        <begin position="19"/>
        <end position="427"/>
    </location>
</feature>
<evidence type="ECO:0008006" key="4">
    <source>
        <dbReference type="Google" id="ProtNLM"/>
    </source>
</evidence>
<dbReference type="Proteomes" id="UP000070319">
    <property type="component" value="Unassembled WGS sequence"/>
</dbReference>
<dbReference type="PATRIC" id="fig|329854.7.peg.1346"/>
<dbReference type="RefSeq" id="WP_061434835.1">
    <property type="nucleotide sequence ID" value="NZ_KQ968684.1"/>
</dbReference>
<feature type="signal peptide" evidence="1">
    <location>
        <begin position="1"/>
        <end position="18"/>
    </location>
</feature>
<gene>
    <name evidence="2" type="ORF">HMPREF2531_01328</name>
</gene>